<keyword evidence="3" id="KW-1185">Reference proteome</keyword>
<proteinExistence type="predicted"/>
<reference evidence="3" key="1">
    <citation type="journal article" date="2015" name="Nat. Genet.">
        <title>The genome and transcriptome of the zoonotic hookworm Ancylostoma ceylanicum identify infection-specific gene families.</title>
        <authorList>
            <person name="Schwarz E.M."/>
            <person name="Hu Y."/>
            <person name="Antoshechkin I."/>
            <person name="Miller M.M."/>
            <person name="Sternberg P.W."/>
            <person name="Aroian R.V."/>
        </authorList>
    </citation>
    <scope>NUCLEOTIDE SEQUENCE</scope>
    <source>
        <strain evidence="3">HY135</strain>
    </source>
</reference>
<evidence type="ECO:0000313" key="3">
    <source>
        <dbReference type="Proteomes" id="UP000024635"/>
    </source>
</evidence>
<protein>
    <submittedName>
        <fullName evidence="2">Uncharacterized protein</fullName>
    </submittedName>
</protein>
<keyword evidence="1" id="KW-1133">Transmembrane helix</keyword>
<comment type="caution">
    <text evidence="2">The sequence shown here is derived from an EMBL/GenBank/DDBJ whole genome shotgun (WGS) entry which is preliminary data.</text>
</comment>
<dbReference type="OrthoDB" id="114660at2759"/>
<dbReference type="AlphaFoldDB" id="A0A016RUN1"/>
<keyword evidence="1" id="KW-0812">Transmembrane</keyword>
<sequence>MRVSYIQQAHKSRLMDLGTSGVADGARVTHLNGRIEEFLHYVKTRMNRSHRIQAFFQSAQTVSTLLVVLVSLSFSRSLRMEWFPFCVPTSPDLNPSSGCGSNHLCAVAVAIL</sequence>
<feature type="transmembrane region" description="Helical" evidence="1">
    <location>
        <begin position="54"/>
        <end position="74"/>
    </location>
</feature>
<dbReference type="Proteomes" id="UP000024635">
    <property type="component" value="Unassembled WGS sequence"/>
</dbReference>
<evidence type="ECO:0000313" key="2">
    <source>
        <dbReference type="EMBL" id="EYB81694.1"/>
    </source>
</evidence>
<evidence type="ECO:0000256" key="1">
    <source>
        <dbReference type="SAM" id="Phobius"/>
    </source>
</evidence>
<keyword evidence="1" id="KW-0472">Membrane</keyword>
<dbReference type="EMBL" id="JARK01001712">
    <property type="protein sequence ID" value="EYB81694.1"/>
    <property type="molecule type" value="Genomic_DNA"/>
</dbReference>
<gene>
    <name evidence="2" type="primary">Acey_s0376.g256</name>
    <name evidence="2" type="synonym">Acey-F21C10.7</name>
    <name evidence="2" type="ORF">Y032_0376g256</name>
</gene>
<organism evidence="2 3">
    <name type="scientific">Ancylostoma ceylanicum</name>
    <dbReference type="NCBI Taxonomy" id="53326"/>
    <lineage>
        <taxon>Eukaryota</taxon>
        <taxon>Metazoa</taxon>
        <taxon>Ecdysozoa</taxon>
        <taxon>Nematoda</taxon>
        <taxon>Chromadorea</taxon>
        <taxon>Rhabditida</taxon>
        <taxon>Rhabditina</taxon>
        <taxon>Rhabditomorpha</taxon>
        <taxon>Strongyloidea</taxon>
        <taxon>Ancylostomatidae</taxon>
        <taxon>Ancylostomatinae</taxon>
        <taxon>Ancylostoma</taxon>
    </lineage>
</organism>
<name>A0A016RUN1_9BILA</name>
<accession>A0A016RUN1</accession>